<reference evidence="3 4" key="1">
    <citation type="submission" date="2016-10" db="EMBL/GenBank/DDBJ databases">
        <authorList>
            <person name="de Groot N.N."/>
        </authorList>
    </citation>
    <scope>NUCLEOTIDE SEQUENCE [LARGE SCALE GENOMIC DNA]</scope>
    <source>
        <strain evidence="3 4">DSM 8423</strain>
    </source>
</reference>
<keyword evidence="4" id="KW-1185">Reference proteome</keyword>
<protein>
    <submittedName>
        <fullName evidence="3">Histidine kinase-, DNA gyrase B-, and HSP90-like ATPase</fullName>
    </submittedName>
</protein>
<evidence type="ECO:0000313" key="3">
    <source>
        <dbReference type="EMBL" id="SEL94521.1"/>
    </source>
</evidence>
<dbReference type="STRING" id="43775.SAMN04489760_10196"/>
<dbReference type="PROSITE" id="PS50109">
    <property type="entry name" value="HIS_KIN"/>
    <property type="match status" value="1"/>
</dbReference>
<dbReference type="OrthoDB" id="9792686at2"/>
<dbReference type="InterPro" id="IPR003594">
    <property type="entry name" value="HATPase_dom"/>
</dbReference>
<dbReference type="SMART" id="SM00387">
    <property type="entry name" value="HATPase_c"/>
    <property type="match status" value="1"/>
</dbReference>
<sequence>MDTYFAPAEKAKGEELTAEIEMVCHNPVLEGLLCSVSGLLAVLNEHRQLVAFNDTFMQMLGIHDAQQAFGLRLGEALECIHAHDEPAGCGTTKFCPTCGAAIAIVSSLTQDRPVERMCALSANRDGQSVDIALLVRSYPIRIAGKIFLLIFLQDISRQQQRAALERAFFHDVNNMLSALVWASELLVQDNPSVLAQNIYEASLRLHSEVAIQRCLSQGDSSSYQPVRRPVNLKQILGELYSFFASHPAANKKKIEFPEDDPNISINTDLSLLLHVLFNMVINALEATGEAGTVKIWCEHKGGQMSFNVWNAEGIPQEISHRIFQRNFSTKEQAGRGIGTFSMKLFGEKILGGRVTFSTSQEEGTVFTFSLPFEEFSSPL</sequence>
<dbReference type="PANTHER" id="PTHR43547">
    <property type="entry name" value="TWO-COMPONENT HISTIDINE KINASE"/>
    <property type="match status" value="1"/>
</dbReference>
<dbReference type="SUPFAM" id="SSF55874">
    <property type="entry name" value="ATPase domain of HSP90 chaperone/DNA topoisomerase II/histidine kinase"/>
    <property type="match status" value="1"/>
</dbReference>
<dbReference type="InterPro" id="IPR005467">
    <property type="entry name" value="His_kinase_dom"/>
</dbReference>
<dbReference type="Pfam" id="PF02518">
    <property type="entry name" value="HATPase_c"/>
    <property type="match status" value="1"/>
</dbReference>
<dbReference type="PANTHER" id="PTHR43547:SF2">
    <property type="entry name" value="HYBRID SIGNAL TRANSDUCTION HISTIDINE KINASE C"/>
    <property type="match status" value="1"/>
</dbReference>
<dbReference type="RefSeq" id="WP_093881813.1">
    <property type="nucleotide sequence ID" value="NZ_FOBS01000001.1"/>
</dbReference>
<name>A0A1H7UC28_9BACT</name>
<dbReference type="EMBL" id="FOBS01000001">
    <property type="protein sequence ID" value="SEL94521.1"/>
    <property type="molecule type" value="Genomic_DNA"/>
</dbReference>
<dbReference type="GO" id="GO:0000155">
    <property type="term" value="F:phosphorelay sensor kinase activity"/>
    <property type="evidence" value="ECO:0007669"/>
    <property type="project" value="TreeGrafter"/>
</dbReference>
<evidence type="ECO:0000313" key="4">
    <source>
        <dbReference type="Proteomes" id="UP000198744"/>
    </source>
</evidence>
<dbReference type="Gene3D" id="3.30.565.10">
    <property type="entry name" value="Histidine kinase-like ATPase, C-terminal domain"/>
    <property type="match status" value="1"/>
</dbReference>
<proteinExistence type="predicted"/>
<accession>A0A1H7UC28</accession>
<feature type="domain" description="Histidine kinase" evidence="2">
    <location>
        <begin position="167"/>
        <end position="374"/>
    </location>
</feature>
<dbReference type="InterPro" id="IPR036890">
    <property type="entry name" value="HATPase_C_sf"/>
</dbReference>
<evidence type="ECO:0000256" key="1">
    <source>
        <dbReference type="ARBA" id="ARBA00022553"/>
    </source>
</evidence>
<dbReference type="Proteomes" id="UP000198744">
    <property type="component" value="Unassembled WGS sequence"/>
</dbReference>
<gene>
    <name evidence="3" type="ORF">SAMN04489760_10196</name>
</gene>
<keyword evidence="3" id="KW-0808">Transferase</keyword>
<dbReference type="AlphaFoldDB" id="A0A1H7UC28"/>
<keyword evidence="3" id="KW-0418">Kinase</keyword>
<keyword evidence="1" id="KW-0597">Phosphoprotein</keyword>
<organism evidence="3 4">
    <name type="scientific">Syntrophus gentianae</name>
    <dbReference type="NCBI Taxonomy" id="43775"/>
    <lineage>
        <taxon>Bacteria</taxon>
        <taxon>Pseudomonadati</taxon>
        <taxon>Thermodesulfobacteriota</taxon>
        <taxon>Syntrophia</taxon>
        <taxon>Syntrophales</taxon>
        <taxon>Syntrophaceae</taxon>
        <taxon>Syntrophus</taxon>
    </lineage>
</organism>
<evidence type="ECO:0000259" key="2">
    <source>
        <dbReference type="PROSITE" id="PS50109"/>
    </source>
</evidence>